<keyword evidence="1" id="KW-0175">Coiled coil</keyword>
<sequence>MAILKHIKSRNANYSDAIEYLLFQHDEKTGEKIWDELGRSILREHFYMSGINCDPMSFDKECEMTNSKFYKNQKSSEIKSHHYIISFDPADVTECRLTGEKAQFLCLELAKKIFPGYQALIVTHIDGHNQSGNIHTHIVINSVRKYSAERESYMTQPHDHEAGYEHRSTDKFLEYFKKGVMDMCLQEGLHQIDLLSPAEKKITLKEYMAQQSGQKKLEKINKKILTDGLEPLSSVFQTQKQELRTAIEDCAAHSNNFEEFQARLLEQYHISVVEQRGRYSYLHPDRDKRITERSLGTRYGKERLEQIFLHRDPFLIFHIQSPLRLVVDLQTNVKAMQSPAYAHRVKITNLQQMANTIIYIQEHGYNTQHDLKKHLSKITNKLGEMENLLRQYTAELETVNLQIRYTGQYFTNKKLYSQF</sequence>
<dbReference type="InterPro" id="IPR005094">
    <property type="entry name" value="Endonuclease_MobA/VirD2"/>
</dbReference>
<accession>A0ABN6YSR3</accession>
<feature type="domain" description="MobA/VirD2-like nuclease" evidence="2">
    <location>
        <begin position="44"/>
        <end position="146"/>
    </location>
</feature>
<evidence type="ECO:0000313" key="3">
    <source>
        <dbReference type="EMBL" id="BDZ76116.1"/>
    </source>
</evidence>
<organism evidence="3 4">
    <name type="scientific">Claveliimonas bilis</name>
    <dbReference type="NCBI Taxonomy" id="3028070"/>
    <lineage>
        <taxon>Bacteria</taxon>
        <taxon>Bacillati</taxon>
        <taxon>Bacillota</taxon>
        <taxon>Clostridia</taxon>
        <taxon>Lachnospirales</taxon>
        <taxon>Lachnospiraceae</taxon>
        <taxon>Claveliimonas</taxon>
    </lineage>
</organism>
<dbReference type="EMBL" id="AP027742">
    <property type="protein sequence ID" value="BDZ76116.1"/>
    <property type="molecule type" value="Genomic_DNA"/>
</dbReference>
<keyword evidence="4" id="KW-1185">Reference proteome</keyword>
<protein>
    <recommendedName>
        <fullName evidence="2">MobA/VirD2-like nuclease domain-containing protein</fullName>
    </recommendedName>
</protein>
<evidence type="ECO:0000313" key="4">
    <source>
        <dbReference type="Proteomes" id="UP001305815"/>
    </source>
</evidence>
<feature type="coiled-coil region" evidence="1">
    <location>
        <begin position="375"/>
        <end position="402"/>
    </location>
</feature>
<gene>
    <name evidence="3" type="ORF">Lac1_02990</name>
</gene>
<evidence type="ECO:0000259" key="2">
    <source>
        <dbReference type="Pfam" id="PF03432"/>
    </source>
</evidence>
<reference evidence="4" key="1">
    <citation type="journal article" date="2023" name="Int. J. Syst. Evol. Microbiol.">
        <title>Claveliimonas bilis gen. nov., sp. nov., deoxycholic acid-producing bacteria isolated from human faeces, and reclassification of Sellimonas monacensis Zenner et al. 2021 as Claveliimonas monacensis comb. nov.</title>
        <authorList>
            <person name="Hisatomi A."/>
            <person name="Kastawa N.W.E.P.G."/>
            <person name="Song I."/>
            <person name="Ohkuma M."/>
            <person name="Fukiya S."/>
            <person name="Sakamoto M."/>
        </authorList>
    </citation>
    <scope>NUCLEOTIDE SEQUENCE [LARGE SCALE GENOMIC DNA]</scope>
    <source>
        <strain evidence="4">12BBH14</strain>
    </source>
</reference>
<dbReference type="Proteomes" id="UP001305815">
    <property type="component" value="Chromosome"/>
</dbReference>
<proteinExistence type="predicted"/>
<name>A0ABN6YSR3_9FIRM</name>
<evidence type="ECO:0000256" key="1">
    <source>
        <dbReference type="SAM" id="Coils"/>
    </source>
</evidence>
<dbReference type="Pfam" id="PF03432">
    <property type="entry name" value="Relaxase"/>
    <property type="match status" value="1"/>
</dbReference>